<feature type="compositionally biased region" description="Basic and acidic residues" evidence="1">
    <location>
        <begin position="125"/>
        <end position="152"/>
    </location>
</feature>
<evidence type="ECO:0000256" key="1">
    <source>
        <dbReference type="SAM" id="MobiDB-lite"/>
    </source>
</evidence>
<protein>
    <submittedName>
        <fullName evidence="2">Phosphate transport system permease protein PstC</fullName>
    </submittedName>
</protein>
<feature type="compositionally biased region" description="Basic and acidic residues" evidence="1">
    <location>
        <begin position="100"/>
        <end position="111"/>
    </location>
</feature>
<dbReference type="EMBL" id="CADCVR010000076">
    <property type="protein sequence ID" value="CAA9506652.1"/>
    <property type="molecule type" value="Genomic_DNA"/>
</dbReference>
<feature type="region of interest" description="Disordered" evidence="1">
    <location>
        <begin position="20"/>
        <end position="61"/>
    </location>
</feature>
<proteinExistence type="predicted"/>
<organism evidence="2">
    <name type="scientific">uncultured Solirubrobacteraceae bacterium</name>
    <dbReference type="NCBI Taxonomy" id="1162706"/>
    <lineage>
        <taxon>Bacteria</taxon>
        <taxon>Bacillati</taxon>
        <taxon>Actinomycetota</taxon>
        <taxon>Thermoleophilia</taxon>
        <taxon>Solirubrobacterales</taxon>
        <taxon>Solirubrobacteraceae</taxon>
        <taxon>environmental samples</taxon>
    </lineage>
</organism>
<feature type="region of interest" description="Disordered" evidence="1">
    <location>
        <begin position="95"/>
        <end position="281"/>
    </location>
</feature>
<evidence type="ECO:0000313" key="2">
    <source>
        <dbReference type="EMBL" id="CAA9506652.1"/>
    </source>
</evidence>
<accession>A0A6J4SVJ5</accession>
<dbReference type="AlphaFoldDB" id="A0A6J4SVJ5"/>
<reference evidence="2" key="1">
    <citation type="submission" date="2020-02" db="EMBL/GenBank/DDBJ databases">
        <authorList>
            <person name="Meier V. D."/>
        </authorList>
    </citation>
    <scope>NUCLEOTIDE SEQUENCE</scope>
    <source>
        <strain evidence="2">AVDCRST_MAG53</strain>
    </source>
</reference>
<name>A0A6J4SVJ5_9ACTN</name>
<sequence>GGKLGSRCLTRRGVLVEVDEDPHAAVGRRAGHQGAARPRRARVGRHDDGHRHHASAGDGELLRAGPVRRLLPRDEVDAAGRRGLAVLRSAAADLVDPVPDGDRSPGRDPRRPRGRHLPRGVRQPPHPEDLQAGRRDPRGHPDDRLRLLRPDVLHPAAAGHRRRRLDLQRAVGGDHPRHPRRAHDRVGLRGRTVLGPPGAPGGCLRPRRREMAGRRARRVPRGALRGGRRSGPGGVAGHRRDDPHPRGGRQQTEPGPRSDDRASEHGGLHREHGPVGHLGGRCRLRDDLRRRRHAVRHHLRVEPLRHPLRPQVPTGLRV</sequence>
<feature type="non-terminal residue" evidence="2">
    <location>
        <position position="318"/>
    </location>
</feature>
<feature type="non-terminal residue" evidence="2">
    <location>
        <position position="1"/>
    </location>
</feature>
<feature type="compositionally biased region" description="Basic and acidic residues" evidence="1">
    <location>
        <begin position="256"/>
        <end position="274"/>
    </location>
</feature>
<gene>
    <name evidence="2" type="ORF">AVDCRST_MAG53-2468</name>
</gene>